<dbReference type="EMBL" id="RQFP01000014">
    <property type="protein sequence ID" value="TGK91353.1"/>
    <property type="molecule type" value="Genomic_DNA"/>
</dbReference>
<evidence type="ECO:0000256" key="1">
    <source>
        <dbReference type="ARBA" id="ARBA00010876"/>
    </source>
</evidence>
<dbReference type="PANTHER" id="PTHR21600:SF44">
    <property type="entry name" value="RIBOSOMAL LARGE SUBUNIT PSEUDOURIDINE SYNTHASE D"/>
    <property type="match status" value="1"/>
</dbReference>
<dbReference type="OrthoDB" id="305739at2"/>
<dbReference type="PROSITE" id="PS01129">
    <property type="entry name" value="PSI_RLU"/>
    <property type="match status" value="1"/>
</dbReference>
<dbReference type="EC" id="5.4.99.-" evidence="5"/>
<dbReference type="Gene3D" id="3.30.2350.10">
    <property type="entry name" value="Pseudouridine synthase"/>
    <property type="match status" value="1"/>
</dbReference>
<dbReference type="CDD" id="cd02869">
    <property type="entry name" value="PseudoU_synth_RluA_like"/>
    <property type="match status" value="1"/>
</dbReference>
<dbReference type="Pfam" id="PF00849">
    <property type="entry name" value="PseudoU_synth_2"/>
    <property type="match status" value="1"/>
</dbReference>
<dbReference type="SUPFAM" id="SSF55120">
    <property type="entry name" value="Pseudouridine synthase"/>
    <property type="match status" value="1"/>
</dbReference>
<comment type="function">
    <text evidence="5">Responsible for synthesis of pseudouridine from uracil.</text>
</comment>
<keyword evidence="4" id="KW-0694">RNA-binding</keyword>
<dbReference type="GO" id="GO:0003723">
    <property type="term" value="F:RNA binding"/>
    <property type="evidence" value="ECO:0007669"/>
    <property type="project" value="UniProtKB-KW"/>
</dbReference>
<reference evidence="7" key="1">
    <citation type="journal article" date="2019" name="PLoS Negl. Trop. Dis.">
        <title>Revisiting the worldwide diversity of Leptospira species in the environment.</title>
        <authorList>
            <person name="Vincent A.T."/>
            <person name="Schiettekatte O."/>
            <person name="Bourhy P."/>
            <person name="Veyrier F.J."/>
            <person name="Picardeau M."/>
        </authorList>
    </citation>
    <scope>NUCLEOTIDE SEQUENCE [LARGE SCALE GENOMIC DNA]</scope>
    <source>
        <strain evidence="7">201800277</strain>
    </source>
</reference>
<keyword evidence="2 5" id="KW-0413">Isomerase</keyword>
<dbReference type="GO" id="GO:0140098">
    <property type="term" value="F:catalytic activity, acting on RNA"/>
    <property type="evidence" value="ECO:0007669"/>
    <property type="project" value="UniProtKB-ARBA"/>
</dbReference>
<dbReference type="AlphaFoldDB" id="A0A2M9Y365"/>
<dbReference type="GO" id="GO:0000455">
    <property type="term" value="P:enzyme-directed rRNA pseudouridine synthesis"/>
    <property type="evidence" value="ECO:0007669"/>
    <property type="project" value="TreeGrafter"/>
</dbReference>
<evidence type="ECO:0000313" key="7">
    <source>
        <dbReference type="EMBL" id="TGK91353.1"/>
    </source>
</evidence>
<feature type="domain" description="Pseudouridine synthase RsuA/RluA-like" evidence="6">
    <location>
        <begin position="88"/>
        <end position="237"/>
    </location>
</feature>
<comment type="caution">
    <text evidence="7">The sequence shown here is derived from an EMBL/GenBank/DDBJ whole genome shotgun (WGS) entry which is preliminary data.</text>
</comment>
<evidence type="ECO:0000313" key="8">
    <source>
        <dbReference type="Proteomes" id="UP000297891"/>
    </source>
</evidence>
<feature type="active site" evidence="3">
    <location>
        <position position="128"/>
    </location>
</feature>
<dbReference type="InterPro" id="IPR050188">
    <property type="entry name" value="RluA_PseudoU_synthase"/>
</dbReference>
<evidence type="ECO:0000256" key="5">
    <source>
        <dbReference type="RuleBase" id="RU362028"/>
    </source>
</evidence>
<evidence type="ECO:0000256" key="4">
    <source>
        <dbReference type="PROSITE-ProRule" id="PRU00182"/>
    </source>
</evidence>
<accession>A0A2M9Y365</accession>
<gene>
    <name evidence="7" type="ORF">EHQ30_14080</name>
</gene>
<protein>
    <recommendedName>
        <fullName evidence="5">Pseudouridine synthase</fullName>
        <ecNumber evidence="5">5.4.99.-</ecNumber>
    </recommendedName>
</protein>
<dbReference type="GO" id="GO:0009982">
    <property type="term" value="F:pseudouridine synthase activity"/>
    <property type="evidence" value="ECO:0007669"/>
    <property type="project" value="InterPro"/>
</dbReference>
<dbReference type="InterPro" id="IPR006145">
    <property type="entry name" value="PsdUridine_synth_RsuA/RluA"/>
</dbReference>
<comment type="similarity">
    <text evidence="1 5">Belongs to the pseudouridine synthase RluA family.</text>
</comment>
<dbReference type="PANTHER" id="PTHR21600">
    <property type="entry name" value="MITOCHONDRIAL RNA PSEUDOURIDINE SYNTHASE"/>
    <property type="match status" value="1"/>
</dbReference>
<name>A0A2M9Y365_9LEPT</name>
<proteinExistence type="inferred from homology"/>
<sequence>MSAYHSLIRYPFTGKTVFEFLTTKFPYHSPPEWIFLLEENRVKVQGKIAKADLVLSEGDTVTYEPIPGRIQEPEVDTNYKILKETEEFLFIDKPANLPMHPAGRYRTRTLLNLLEMVYPTVIPVHRLDRETSGIVIFAKTEESRTWLQKKFESREVRKEYLAVVRGRFEKEVCLEGFIGKDLDSAIRKKMKFSPYDFSEAKSVSTNFLPLSYNDSQNISLVLVRPITGRIHQIRVSLLYLGFPILGDKLYGPRETMFLDFVQSGLSDVLLKELGFHRQLLHAHSISYLDERGNSQVLVKSEVQNDILSFFPDYQDYVP</sequence>
<evidence type="ECO:0000259" key="6">
    <source>
        <dbReference type="Pfam" id="PF00849"/>
    </source>
</evidence>
<dbReference type="InterPro" id="IPR006225">
    <property type="entry name" value="PsdUridine_synth_RluC/D"/>
</dbReference>
<evidence type="ECO:0000256" key="2">
    <source>
        <dbReference type="ARBA" id="ARBA00023235"/>
    </source>
</evidence>
<dbReference type="NCBIfam" id="TIGR00005">
    <property type="entry name" value="rluA_subfam"/>
    <property type="match status" value="1"/>
</dbReference>
<keyword evidence="8" id="KW-1185">Reference proteome</keyword>
<dbReference type="PROSITE" id="PS50889">
    <property type="entry name" value="S4"/>
    <property type="match status" value="1"/>
</dbReference>
<evidence type="ECO:0000256" key="3">
    <source>
        <dbReference type="PIRSR" id="PIRSR606225-1"/>
    </source>
</evidence>
<dbReference type="Proteomes" id="UP000297891">
    <property type="component" value="Unassembled WGS sequence"/>
</dbReference>
<dbReference type="InterPro" id="IPR006224">
    <property type="entry name" value="PsdUridine_synth_RluA-like_CS"/>
</dbReference>
<dbReference type="InterPro" id="IPR020103">
    <property type="entry name" value="PsdUridine_synth_cat_dom_sf"/>
</dbReference>
<dbReference type="RefSeq" id="WP_100790372.1">
    <property type="nucleotide sequence ID" value="NZ_NPDQ01000003.1"/>
</dbReference>
<comment type="catalytic activity">
    <reaction evidence="5">
        <text>a uridine in RNA = a pseudouridine in RNA</text>
        <dbReference type="Rhea" id="RHEA:48348"/>
        <dbReference type="Rhea" id="RHEA-COMP:12068"/>
        <dbReference type="Rhea" id="RHEA-COMP:12069"/>
        <dbReference type="ChEBI" id="CHEBI:65314"/>
        <dbReference type="ChEBI" id="CHEBI:65315"/>
    </reaction>
</comment>
<organism evidence="7 8">
    <name type="scientific">Leptospira brenneri</name>
    <dbReference type="NCBI Taxonomy" id="2023182"/>
    <lineage>
        <taxon>Bacteria</taxon>
        <taxon>Pseudomonadati</taxon>
        <taxon>Spirochaetota</taxon>
        <taxon>Spirochaetia</taxon>
        <taxon>Leptospirales</taxon>
        <taxon>Leptospiraceae</taxon>
        <taxon>Leptospira</taxon>
    </lineage>
</organism>